<dbReference type="EMBL" id="VSWD01000006">
    <property type="protein sequence ID" value="KAK3100203.1"/>
    <property type="molecule type" value="Genomic_DNA"/>
</dbReference>
<comment type="caution">
    <text evidence="2">The sequence shown here is derived from an EMBL/GenBank/DDBJ whole genome shotgun (WGS) entry which is preliminary data.</text>
</comment>
<dbReference type="GO" id="GO:0007155">
    <property type="term" value="P:cell adhesion"/>
    <property type="evidence" value="ECO:0007669"/>
    <property type="project" value="InterPro"/>
</dbReference>
<dbReference type="Pfam" id="PF09458">
    <property type="entry name" value="H_lectin"/>
    <property type="match status" value="1"/>
</dbReference>
<dbReference type="Gene3D" id="2.60.40.2080">
    <property type="match status" value="1"/>
</dbReference>
<gene>
    <name evidence="2" type="ORF">FSP39_016166</name>
</gene>
<sequence length="116" mass="12792">MQAGDAYSSWAPGLTLISGVRFFSYGGGVSGYLFKKSHPDPPSWPVTAYIKFDPPFEKTPAITTGMTLLDTDKSTNTRATINTNNITRHGFELILTKTFVTLQWGLRASWMACPAR</sequence>
<reference evidence="2" key="1">
    <citation type="submission" date="2019-08" db="EMBL/GenBank/DDBJ databases">
        <title>The improved chromosome-level genome for the pearl oyster Pinctada fucata martensii using PacBio sequencing and Hi-C.</title>
        <authorList>
            <person name="Zheng Z."/>
        </authorList>
    </citation>
    <scope>NUCLEOTIDE SEQUENCE</scope>
    <source>
        <strain evidence="2">ZZ-2019</strain>
        <tissue evidence="2">Adductor muscle</tissue>
    </source>
</reference>
<evidence type="ECO:0000259" key="1">
    <source>
        <dbReference type="Pfam" id="PF09458"/>
    </source>
</evidence>
<dbReference type="SUPFAM" id="SSF141086">
    <property type="entry name" value="Agglutinin HPA-like"/>
    <property type="match status" value="1"/>
</dbReference>
<proteinExistence type="predicted"/>
<evidence type="ECO:0000313" key="3">
    <source>
        <dbReference type="Proteomes" id="UP001186944"/>
    </source>
</evidence>
<dbReference type="GO" id="GO:0030246">
    <property type="term" value="F:carbohydrate binding"/>
    <property type="evidence" value="ECO:0007669"/>
    <property type="project" value="InterPro"/>
</dbReference>
<dbReference type="InterPro" id="IPR019019">
    <property type="entry name" value="H-type_lectin_domain"/>
</dbReference>
<organism evidence="2 3">
    <name type="scientific">Pinctada imbricata</name>
    <name type="common">Atlantic pearl-oyster</name>
    <name type="synonym">Pinctada martensii</name>
    <dbReference type="NCBI Taxonomy" id="66713"/>
    <lineage>
        <taxon>Eukaryota</taxon>
        <taxon>Metazoa</taxon>
        <taxon>Spiralia</taxon>
        <taxon>Lophotrochozoa</taxon>
        <taxon>Mollusca</taxon>
        <taxon>Bivalvia</taxon>
        <taxon>Autobranchia</taxon>
        <taxon>Pteriomorphia</taxon>
        <taxon>Pterioida</taxon>
        <taxon>Pterioidea</taxon>
        <taxon>Pteriidae</taxon>
        <taxon>Pinctada</taxon>
    </lineage>
</organism>
<dbReference type="AlphaFoldDB" id="A0AA89C415"/>
<dbReference type="Proteomes" id="UP001186944">
    <property type="component" value="Unassembled WGS sequence"/>
</dbReference>
<evidence type="ECO:0000313" key="2">
    <source>
        <dbReference type="EMBL" id="KAK3100203.1"/>
    </source>
</evidence>
<accession>A0AA89C415</accession>
<name>A0AA89C415_PINIB</name>
<dbReference type="InterPro" id="IPR037221">
    <property type="entry name" value="H-type_lectin_dom_sf"/>
</dbReference>
<feature type="domain" description="H-type lectin" evidence="1">
    <location>
        <begin position="48"/>
        <end position="112"/>
    </location>
</feature>
<protein>
    <recommendedName>
        <fullName evidence="1">H-type lectin domain-containing protein</fullName>
    </recommendedName>
</protein>
<keyword evidence="3" id="KW-1185">Reference proteome</keyword>